<dbReference type="Pfam" id="PF04279">
    <property type="entry name" value="IspA"/>
    <property type="match status" value="1"/>
</dbReference>
<evidence type="ECO:0000313" key="7">
    <source>
        <dbReference type="Proteomes" id="UP001196509"/>
    </source>
</evidence>
<feature type="transmembrane region" description="Helical" evidence="5">
    <location>
        <begin position="122"/>
        <end position="140"/>
    </location>
</feature>
<keyword evidence="3 5" id="KW-1133">Transmembrane helix</keyword>
<evidence type="ECO:0000256" key="3">
    <source>
        <dbReference type="ARBA" id="ARBA00022989"/>
    </source>
</evidence>
<feature type="transmembrane region" description="Helical" evidence="5">
    <location>
        <begin position="152"/>
        <end position="172"/>
    </location>
</feature>
<comment type="caution">
    <text evidence="6">The sequence shown here is derived from an EMBL/GenBank/DDBJ whole genome shotgun (WGS) entry which is preliminary data.</text>
</comment>
<proteinExistence type="predicted"/>
<feature type="transmembrane region" description="Helical" evidence="5">
    <location>
        <begin position="23"/>
        <end position="47"/>
    </location>
</feature>
<keyword evidence="4 5" id="KW-0472">Membrane</keyword>
<feature type="transmembrane region" description="Helical" evidence="5">
    <location>
        <begin position="83"/>
        <end position="101"/>
    </location>
</feature>
<evidence type="ECO:0000256" key="4">
    <source>
        <dbReference type="ARBA" id="ARBA00023136"/>
    </source>
</evidence>
<reference evidence="6" key="1">
    <citation type="submission" date="2021-08" db="EMBL/GenBank/DDBJ databases">
        <title>Hoeflea bacterium WL0058 sp. nov., isolated from the sediment.</title>
        <authorList>
            <person name="Wang L."/>
            <person name="Zhang D."/>
        </authorList>
    </citation>
    <scope>NUCLEOTIDE SEQUENCE</scope>
    <source>
        <strain evidence="6">WL0058</strain>
    </source>
</reference>
<sequence>MLWVLNAIEEVLPVVTFVALQQLVSFTVGLAVMTALVVCLLALAYATGRKPPRFAVASNIALLAFSIPSIVTDDATWFQMSDTLLDGLVALLLLGSWAVNYPLLKVLFDRVFAITDEAWRILSLRWGVLLLVLACLNEFVRRGYSEDVWTWYKLASTLLILAFGCYQFTLSARMRIPEESNRLGLRR</sequence>
<accession>A0AAE2ZRM9</accession>
<dbReference type="RefSeq" id="WP_220231491.1">
    <property type="nucleotide sequence ID" value="NZ_JAICBX010000009.1"/>
</dbReference>
<dbReference type="PANTHER" id="PTHR36917">
    <property type="entry name" value="INTRACELLULAR SEPTATION PROTEIN A-RELATED"/>
    <property type="match status" value="1"/>
</dbReference>
<keyword evidence="2 5" id="KW-0812">Transmembrane</keyword>
<name>A0AAE2ZRM9_9HYPH</name>
<evidence type="ECO:0000256" key="2">
    <source>
        <dbReference type="ARBA" id="ARBA00022692"/>
    </source>
</evidence>
<keyword evidence="7" id="KW-1185">Reference proteome</keyword>
<dbReference type="AlphaFoldDB" id="A0AAE2ZRM9"/>
<dbReference type="EMBL" id="JAICBX010000009">
    <property type="protein sequence ID" value="MBW8640754.1"/>
    <property type="molecule type" value="Genomic_DNA"/>
</dbReference>
<keyword evidence="1" id="KW-1003">Cell membrane</keyword>
<dbReference type="GO" id="GO:0005886">
    <property type="term" value="C:plasma membrane"/>
    <property type="evidence" value="ECO:0007669"/>
    <property type="project" value="TreeGrafter"/>
</dbReference>
<organism evidence="6 7">
    <name type="scientific">Flavimaribacter sediminis</name>
    <dbReference type="NCBI Taxonomy" id="2865987"/>
    <lineage>
        <taxon>Bacteria</taxon>
        <taxon>Pseudomonadati</taxon>
        <taxon>Pseudomonadota</taxon>
        <taxon>Alphaproteobacteria</taxon>
        <taxon>Hyphomicrobiales</taxon>
        <taxon>Rhizobiaceae</taxon>
        <taxon>Flavimaribacter</taxon>
    </lineage>
</organism>
<dbReference type="PANTHER" id="PTHR36917:SF1">
    <property type="entry name" value="INNER MEMBRANE-SPANNING PROTEIN YCIB"/>
    <property type="match status" value="1"/>
</dbReference>
<protein>
    <submittedName>
        <fullName evidence="6">Septation protein IspZ</fullName>
    </submittedName>
</protein>
<evidence type="ECO:0000313" key="6">
    <source>
        <dbReference type="EMBL" id="MBW8640754.1"/>
    </source>
</evidence>
<gene>
    <name evidence="6" type="ORF">K1W69_26420</name>
</gene>
<evidence type="ECO:0000256" key="1">
    <source>
        <dbReference type="ARBA" id="ARBA00022475"/>
    </source>
</evidence>
<feature type="transmembrane region" description="Helical" evidence="5">
    <location>
        <begin position="54"/>
        <end position="71"/>
    </location>
</feature>
<dbReference type="Proteomes" id="UP001196509">
    <property type="component" value="Unassembled WGS sequence"/>
</dbReference>
<evidence type="ECO:0000256" key="5">
    <source>
        <dbReference type="SAM" id="Phobius"/>
    </source>
</evidence>
<dbReference type="InterPro" id="IPR006008">
    <property type="entry name" value="YciB"/>
</dbReference>